<name>A0ABQ6JZP9_9MICO</name>
<dbReference type="Pfam" id="PF21993">
    <property type="entry name" value="TetR_C_13_2"/>
    <property type="match status" value="1"/>
</dbReference>
<dbReference type="Proteomes" id="UP001157069">
    <property type="component" value="Unassembled WGS sequence"/>
</dbReference>
<feature type="domain" description="Transcriptional regulator LmrA/YxaF-like C-terminal" evidence="1">
    <location>
        <begin position="34"/>
        <end position="89"/>
    </location>
</feature>
<dbReference type="InterPro" id="IPR054156">
    <property type="entry name" value="YxaF_TetR_C"/>
</dbReference>
<gene>
    <name evidence="2" type="ORF">GCM10025869_25750</name>
</gene>
<evidence type="ECO:0000313" key="3">
    <source>
        <dbReference type="Proteomes" id="UP001157069"/>
    </source>
</evidence>
<dbReference type="InterPro" id="IPR036271">
    <property type="entry name" value="Tet_transcr_reg_TetR-rel_C_sf"/>
</dbReference>
<evidence type="ECO:0000259" key="1">
    <source>
        <dbReference type="Pfam" id="PF21993"/>
    </source>
</evidence>
<reference evidence="3" key="1">
    <citation type="journal article" date="2019" name="Int. J. Syst. Evol. Microbiol.">
        <title>The Global Catalogue of Microorganisms (GCM) 10K type strain sequencing project: providing services to taxonomists for standard genome sequencing and annotation.</title>
        <authorList>
            <consortium name="The Broad Institute Genomics Platform"/>
            <consortium name="The Broad Institute Genome Sequencing Center for Infectious Disease"/>
            <person name="Wu L."/>
            <person name="Ma J."/>
        </authorList>
    </citation>
    <scope>NUCLEOTIDE SEQUENCE [LARGE SCALE GENOMIC DNA]</scope>
    <source>
        <strain evidence="3">NBRC 108755</strain>
    </source>
</reference>
<evidence type="ECO:0000313" key="2">
    <source>
        <dbReference type="EMBL" id="GMA92046.1"/>
    </source>
</evidence>
<keyword evidence="3" id="KW-1185">Reference proteome</keyword>
<protein>
    <recommendedName>
        <fullName evidence="1">Transcriptional regulator LmrA/YxaF-like C-terminal domain-containing protein</fullName>
    </recommendedName>
</protein>
<dbReference type="EMBL" id="BSVA01000001">
    <property type="protein sequence ID" value="GMA92046.1"/>
    <property type="molecule type" value="Genomic_DNA"/>
</dbReference>
<dbReference type="SUPFAM" id="SSF48498">
    <property type="entry name" value="Tetracyclin repressor-like, C-terminal domain"/>
    <property type="match status" value="1"/>
</dbReference>
<dbReference type="Gene3D" id="1.10.357.10">
    <property type="entry name" value="Tetracycline Repressor, domain 2"/>
    <property type="match status" value="1"/>
</dbReference>
<sequence length="119" mass="12501">MAAPARGELLAPRSPYALVLRTDGADHERAVFLDRWSDLLTAAVARVLAAAPTRGQVDPRELAMLILAAVHGGSILSRVARDPGPLQAALDLAFLPLEQAERDPLASDGRAGPLDSMAS</sequence>
<dbReference type="RefSeq" id="WP_284300668.1">
    <property type="nucleotide sequence ID" value="NZ_BSVA01000001.1"/>
</dbReference>
<comment type="caution">
    <text evidence="2">The sequence shown here is derived from an EMBL/GenBank/DDBJ whole genome shotgun (WGS) entry which is preliminary data.</text>
</comment>
<organism evidence="2 3">
    <name type="scientific">Homoserinibacter gongjuensis</name>
    <dbReference type="NCBI Taxonomy" id="1162968"/>
    <lineage>
        <taxon>Bacteria</taxon>
        <taxon>Bacillati</taxon>
        <taxon>Actinomycetota</taxon>
        <taxon>Actinomycetes</taxon>
        <taxon>Micrococcales</taxon>
        <taxon>Microbacteriaceae</taxon>
        <taxon>Homoserinibacter</taxon>
    </lineage>
</organism>
<accession>A0ABQ6JZP9</accession>
<proteinExistence type="predicted"/>